<comment type="caution">
    <text evidence="11">The sequence shown here is derived from an EMBL/GenBank/DDBJ whole genome shotgun (WGS) entry which is preliminary data.</text>
</comment>
<evidence type="ECO:0000256" key="9">
    <source>
        <dbReference type="RuleBase" id="RU361240"/>
    </source>
</evidence>
<evidence type="ECO:0000256" key="6">
    <source>
        <dbReference type="ARBA" id="ARBA00022801"/>
    </source>
</evidence>
<dbReference type="PROSITE" id="PS51257">
    <property type="entry name" value="PROKAR_LIPOPROTEIN"/>
    <property type="match status" value="1"/>
</dbReference>
<evidence type="ECO:0000259" key="10">
    <source>
        <dbReference type="Pfam" id="PF04389"/>
    </source>
</evidence>
<keyword evidence="6 9" id="KW-0378">Hydrolase</keyword>
<dbReference type="AlphaFoldDB" id="A0A9W8MUT2"/>
<gene>
    <name evidence="11" type="ORF">NLJ89_g8120</name>
</gene>
<feature type="domain" description="Peptidase M28" evidence="10">
    <location>
        <begin position="169"/>
        <end position="355"/>
    </location>
</feature>
<dbReference type="OrthoDB" id="2214at2759"/>
<organism evidence="11 12">
    <name type="scientific">Agrocybe chaxingu</name>
    <dbReference type="NCBI Taxonomy" id="84603"/>
    <lineage>
        <taxon>Eukaryota</taxon>
        <taxon>Fungi</taxon>
        <taxon>Dikarya</taxon>
        <taxon>Basidiomycota</taxon>
        <taxon>Agaricomycotina</taxon>
        <taxon>Agaricomycetes</taxon>
        <taxon>Agaricomycetidae</taxon>
        <taxon>Agaricales</taxon>
        <taxon>Agaricineae</taxon>
        <taxon>Strophariaceae</taxon>
        <taxon>Agrocybe</taxon>
    </lineage>
</organism>
<dbReference type="Gene3D" id="3.40.630.10">
    <property type="entry name" value="Zn peptidases"/>
    <property type="match status" value="1"/>
</dbReference>
<reference evidence="11" key="1">
    <citation type="submission" date="2022-07" db="EMBL/GenBank/DDBJ databases">
        <title>Genome Sequence of Agrocybe chaxingu.</title>
        <authorList>
            <person name="Buettner E."/>
        </authorList>
    </citation>
    <scope>NUCLEOTIDE SEQUENCE</scope>
    <source>
        <strain evidence="11">MP-N11</strain>
    </source>
</reference>
<evidence type="ECO:0000313" key="11">
    <source>
        <dbReference type="EMBL" id="KAJ3504088.1"/>
    </source>
</evidence>
<proteinExistence type="inferred from homology"/>
<dbReference type="EC" id="3.4.-.-" evidence="9"/>
<evidence type="ECO:0000256" key="1">
    <source>
        <dbReference type="ARBA" id="ARBA00001947"/>
    </source>
</evidence>
<dbReference type="GO" id="GO:0008235">
    <property type="term" value="F:metalloexopeptidase activity"/>
    <property type="evidence" value="ECO:0007669"/>
    <property type="project" value="InterPro"/>
</dbReference>
<keyword evidence="2" id="KW-0031">Aminopeptidase</keyword>
<evidence type="ECO:0000256" key="4">
    <source>
        <dbReference type="ARBA" id="ARBA00022723"/>
    </source>
</evidence>
<accession>A0A9W8MUT2</accession>
<name>A0A9W8MUT2_9AGAR</name>
<dbReference type="InterPro" id="IPR007484">
    <property type="entry name" value="Peptidase_M28"/>
</dbReference>
<dbReference type="EMBL" id="JANKHO010001055">
    <property type="protein sequence ID" value="KAJ3504088.1"/>
    <property type="molecule type" value="Genomic_DNA"/>
</dbReference>
<dbReference type="InterPro" id="IPR045175">
    <property type="entry name" value="M28_fam"/>
</dbReference>
<keyword evidence="4 9" id="KW-0479">Metal-binding</keyword>
<evidence type="ECO:0000256" key="7">
    <source>
        <dbReference type="ARBA" id="ARBA00022833"/>
    </source>
</evidence>
<dbReference type="PANTHER" id="PTHR12147:SF56">
    <property type="entry name" value="AMINOPEPTIDASE YDR415C-RELATED"/>
    <property type="match status" value="1"/>
</dbReference>
<dbReference type="SUPFAM" id="SSF53187">
    <property type="entry name" value="Zn-dependent exopeptidases"/>
    <property type="match status" value="1"/>
</dbReference>
<keyword evidence="5 9" id="KW-0732">Signal</keyword>
<comment type="similarity">
    <text evidence="8">Belongs to the peptidase M28 family. M28E subfamily.</text>
</comment>
<evidence type="ECO:0000313" key="12">
    <source>
        <dbReference type="Proteomes" id="UP001148786"/>
    </source>
</evidence>
<protein>
    <recommendedName>
        <fullName evidence="9">Peptide hydrolase</fullName>
        <ecNumber evidence="9">3.4.-.-</ecNumber>
    </recommendedName>
</protein>
<dbReference type="Pfam" id="PF04389">
    <property type="entry name" value="Peptidase_M28"/>
    <property type="match status" value="1"/>
</dbReference>
<sequence length="380" mass="40337">MKLLPSIALVLSTAVLSCTAAAITRQEVEQNSAAGLHLIDLAPGVEPVWKTEEEVEALIAQDIRFFDVTDVYDPGAAGTAAIAESSLLATYTAPSRQAQVQPILANVSLSMMEDYLTTLTDFNNRYYTSTTGLEASLWIRDTIATIISENLGSGATVELFNHTWLQPSIVAKIPGTASQSPVTIIGGHMDSINSRSPSTGRAPGADDNGSGSANILEAFRVLVAAGFRPSTPVEFHWYAAEEVGLRGSQAIASSYKNVGVEVKAMLQLDMTAYVRPGTGPVVALVPDFTDSGLTTFVGQIVDEYTSLSWVINDPCGYACSDHASWNSQGYPAAFPFEGLFSNGNPNTHTDSDTASVAGFSLTHSLEYAKLATAYAYELSA</sequence>
<evidence type="ECO:0000256" key="3">
    <source>
        <dbReference type="ARBA" id="ARBA00022670"/>
    </source>
</evidence>
<evidence type="ECO:0000256" key="8">
    <source>
        <dbReference type="ARBA" id="ARBA00043962"/>
    </source>
</evidence>
<feature type="chain" id="PRO_5041011340" description="Peptide hydrolase" evidence="9">
    <location>
        <begin position="21"/>
        <end position="380"/>
    </location>
</feature>
<keyword evidence="7 9" id="KW-0862">Zinc</keyword>
<evidence type="ECO:0000256" key="5">
    <source>
        <dbReference type="ARBA" id="ARBA00022729"/>
    </source>
</evidence>
<comment type="cofactor">
    <cofactor evidence="1">
        <name>Zn(2+)</name>
        <dbReference type="ChEBI" id="CHEBI:29105"/>
    </cofactor>
</comment>
<feature type="signal peptide" evidence="9">
    <location>
        <begin position="1"/>
        <end position="20"/>
    </location>
</feature>
<dbReference type="GO" id="GO:0006508">
    <property type="term" value="P:proteolysis"/>
    <property type="evidence" value="ECO:0007669"/>
    <property type="project" value="UniProtKB-KW"/>
</dbReference>
<dbReference type="GO" id="GO:0004177">
    <property type="term" value="F:aminopeptidase activity"/>
    <property type="evidence" value="ECO:0007669"/>
    <property type="project" value="UniProtKB-KW"/>
</dbReference>
<dbReference type="PANTHER" id="PTHR12147">
    <property type="entry name" value="METALLOPEPTIDASE M28 FAMILY MEMBER"/>
    <property type="match status" value="1"/>
</dbReference>
<keyword evidence="12" id="KW-1185">Reference proteome</keyword>
<evidence type="ECO:0000256" key="2">
    <source>
        <dbReference type="ARBA" id="ARBA00022438"/>
    </source>
</evidence>
<dbReference type="Proteomes" id="UP001148786">
    <property type="component" value="Unassembled WGS sequence"/>
</dbReference>
<dbReference type="CDD" id="cd03879">
    <property type="entry name" value="M28_AAP"/>
    <property type="match status" value="1"/>
</dbReference>
<dbReference type="GO" id="GO:0046872">
    <property type="term" value="F:metal ion binding"/>
    <property type="evidence" value="ECO:0007669"/>
    <property type="project" value="UniProtKB-KW"/>
</dbReference>
<keyword evidence="3 9" id="KW-0645">Protease</keyword>